<dbReference type="SMART" id="SM00020">
    <property type="entry name" value="Tryp_SPc"/>
    <property type="match status" value="1"/>
</dbReference>
<dbReference type="AlphaFoldDB" id="A0A8S1J7F3"/>
<dbReference type="PANTHER" id="PTHR24276:SF98">
    <property type="entry name" value="FI18310P1-RELATED"/>
    <property type="match status" value="1"/>
</dbReference>
<gene>
    <name evidence="3" type="ORF">OSTQU699_LOCUS8468</name>
</gene>
<dbReference type="PROSITE" id="PS50240">
    <property type="entry name" value="TRYPSIN_DOM"/>
    <property type="match status" value="1"/>
</dbReference>
<accession>A0A8S1J7F3</accession>
<comment type="caution">
    <text evidence="3">The sequence shown here is derived from an EMBL/GenBank/DDBJ whole genome shotgun (WGS) entry which is preliminary data.</text>
</comment>
<dbReference type="InterPro" id="IPR001254">
    <property type="entry name" value="Trypsin_dom"/>
</dbReference>
<evidence type="ECO:0000256" key="1">
    <source>
        <dbReference type="ARBA" id="ARBA00023157"/>
    </source>
</evidence>
<evidence type="ECO:0000313" key="3">
    <source>
        <dbReference type="EMBL" id="CAD7703111.1"/>
    </source>
</evidence>
<dbReference type="PROSITE" id="PS00134">
    <property type="entry name" value="TRYPSIN_HIS"/>
    <property type="match status" value="1"/>
</dbReference>
<dbReference type="InterPro" id="IPR050430">
    <property type="entry name" value="Peptidase_S1"/>
</dbReference>
<dbReference type="GO" id="GO:0006508">
    <property type="term" value="P:proteolysis"/>
    <property type="evidence" value="ECO:0007669"/>
    <property type="project" value="InterPro"/>
</dbReference>
<proteinExistence type="predicted"/>
<name>A0A8S1J7F3_9CHLO</name>
<dbReference type="Proteomes" id="UP000708148">
    <property type="component" value="Unassembled WGS sequence"/>
</dbReference>
<dbReference type="InterPro" id="IPR043504">
    <property type="entry name" value="Peptidase_S1_PA_chymotrypsin"/>
</dbReference>
<keyword evidence="4" id="KW-1185">Reference proteome</keyword>
<evidence type="ECO:0000313" key="4">
    <source>
        <dbReference type="Proteomes" id="UP000708148"/>
    </source>
</evidence>
<keyword evidence="1" id="KW-1015">Disulfide bond</keyword>
<dbReference type="OrthoDB" id="6380398at2759"/>
<protein>
    <recommendedName>
        <fullName evidence="2">Peptidase S1 domain-containing protein</fullName>
    </recommendedName>
</protein>
<dbReference type="Gene3D" id="2.40.10.10">
    <property type="entry name" value="Trypsin-like serine proteases"/>
    <property type="match status" value="2"/>
</dbReference>
<dbReference type="Pfam" id="PF00089">
    <property type="entry name" value="Trypsin"/>
    <property type="match status" value="1"/>
</dbReference>
<dbReference type="EMBL" id="CAJHUC010002066">
    <property type="protein sequence ID" value="CAD7703111.1"/>
    <property type="molecule type" value="Genomic_DNA"/>
</dbReference>
<feature type="domain" description="Peptidase S1" evidence="2">
    <location>
        <begin position="69"/>
        <end position="317"/>
    </location>
</feature>
<dbReference type="GO" id="GO:0004252">
    <property type="term" value="F:serine-type endopeptidase activity"/>
    <property type="evidence" value="ECO:0007669"/>
    <property type="project" value="InterPro"/>
</dbReference>
<dbReference type="InterPro" id="IPR018114">
    <property type="entry name" value="TRYPSIN_HIS"/>
</dbReference>
<dbReference type="PANTHER" id="PTHR24276">
    <property type="entry name" value="POLYSERASE-RELATED"/>
    <property type="match status" value="1"/>
</dbReference>
<dbReference type="SUPFAM" id="SSF50494">
    <property type="entry name" value="Trypsin-like serine proteases"/>
    <property type="match status" value="1"/>
</dbReference>
<dbReference type="InterPro" id="IPR009003">
    <property type="entry name" value="Peptidase_S1_PA"/>
</dbReference>
<reference evidence="3" key="1">
    <citation type="submission" date="2020-12" db="EMBL/GenBank/DDBJ databases">
        <authorList>
            <person name="Iha C."/>
        </authorList>
    </citation>
    <scope>NUCLEOTIDE SEQUENCE</scope>
</reference>
<organism evidence="3 4">
    <name type="scientific">Ostreobium quekettii</name>
    <dbReference type="NCBI Taxonomy" id="121088"/>
    <lineage>
        <taxon>Eukaryota</taxon>
        <taxon>Viridiplantae</taxon>
        <taxon>Chlorophyta</taxon>
        <taxon>core chlorophytes</taxon>
        <taxon>Ulvophyceae</taxon>
        <taxon>TCBD clade</taxon>
        <taxon>Bryopsidales</taxon>
        <taxon>Ostreobineae</taxon>
        <taxon>Ostreobiaceae</taxon>
        <taxon>Ostreobium</taxon>
    </lineage>
</organism>
<evidence type="ECO:0000259" key="2">
    <source>
        <dbReference type="PROSITE" id="PS50240"/>
    </source>
</evidence>
<sequence>MRAGPPAPVHISASAFSEAAAQAQCTSGTRRHSQVCNQREHDMLLLTAILAAFTRGSGGHSYDTGTLESSAGTGTGAQGRLPYMASIRRHGDRQHVCSAILLDQQHVLTAAHCVDPQSHYSAGLRPIVYIGLTNVDADGEEFVEVLRVSHTIIHENWTPTVGQRSRWNLAILRTEQRSQKQAPTILSDHFELSSGQKLASIGYGAGEDGPALGQDIFGTVKIEDMQFLEGALCNRPDLWNGGLEEHMLCGLNQGATASCIGRAVHSVKQQNDGHSQHPALCESIEMTRCTWEICLSDVVDVSVPNHLLLRHSIKSHL</sequence>